<evidence type="ECO:0000313" key="6">
    <source>
        <dbReference type="Proteomes" id="UP000075320"/>
    </source>
</evidence>
<keyword evidence="6" id="KW-1185">Reference proteome</keyword>
<accession>A0A150WMR8</accession>
<dbReference type="Gene3D" id="1.10.405.10">
    <property type="entry name" value="Guanine Nucleotide Dissociation Inhibitor, domain 1"/>
    <property type="match status" value="1"/>
</dbReference>
<dbReference type="RefSeq" id="WP_061833210.1">
    <property type="nucleotide sequence ID" value="NZ_LUKE01000001.1"/>
</dbReference>
<dbReference type="GO" id="GO:0016491">
    <property type="term" value="F:oxidoreductase activity"/>
    <property type="evidence" value="ECO:0007669"/>
    <property type="project" value="UniProtKB-KW"/>
</dbReference>
<evidence type="ECO:0000256" key="3">
    <source>
        <dbReference type="PIRSR" id="PIRSR601613-1"/>
    </source>
</evidence>
<dbReference type="AlphaFoldDB" id="A0A150WMR8"/>
<dbReference type="Pfam" id="PF01593">
    <property type="entry name" value="Amino_oxidase"/>
    <property type="match status" value="1"/>
</dbReference>
<dbReference type="OrthoDB" id="5288644at2"/>
<sequence>MQRRDFLKSSLSAAAISSLGLPKMAKASAWASENLADDLPIAQIDTPSSIDFNGDMPTRPHNILWDVNGYFAKKGGVPPVSEHLDVVVVGGGVAGLTAAYHLRHKKVALIEQDMRFGGNAKGEVYKDAVYSIGSAYLCEPEADSDLGKLLTELDIWKKGRTESGEETSVFFGNAFRKPFWEGASDPEAAADFKKFHAKMVEIYNEADFDHETSEWAKANDRLTMEEWIQKEFGTLHPHIMEYLQLYAWSSFGASLDELSALQYLGFISAETGSLLVFPGGNSYVLHKMVQKIRAESKTASLRSGCLVMRVKNEGDGVSVVYENALGELIHVRAKHAILACPKYVANYLVPEAGMERFNMVRRLPYRAYLVANLFINKPFKAPSYELYCLRGEMPPAPNPSRPPKRSFTDICFGTWAQHDKTTHGVFTLYHGIAYDGARQNLFIPSAHEKYKNQYLTDIEPVLRTLGLNTQDIHGIRMTRWGHALPVARAGMLVDGTAAAASASVGNIHYANQDNTMNPSFESAFQAALTAIRRVE</sequence>
<keyword evidence="2" id="KW-0560">Oxidoreductase</keyword>
<dbReference type="Gene3D" id="3.50.50.60">
    <property type="entry name" value="FAD/NAD(P)-binding domain"/>
    <property type="match status" value="1"/>
</dbReference>
<dbReference type="PROSITE" id="PS51318">
    <property type="entry name" value="TAT"/>
    <property type="match status" value="1"/>
</dbReference>
<dbReference type="InterPro" id="IPR050464">
    <property type="entry name" value="Zeta_carotene_desat/Oxidored"/>
</dbReference>
<evidence type="ECO:0000259" key="4">
    <source>
        <dbReference type="Pfam" id="PF01593"/>
    </source>
</evidence>
<dbReference type="Proteomes" id="UP000075320">
    <property type="component" value="Unassembled WGS sequence"/>
</dbReference>
<gene>
    <name evidence="5" type="ORF">AZI86_00900</name>
</gene>
<dbReference type="InterPro" id="IPR001613">
    <property type="entry name" value="Flavin_amine_oxidase"/>
</dbReference>
<dbReference type="SUPFAM" id="SSF51905">
    <property type="entry name" value="FAD/NAD(P)-binding domain"/>
    <property type="match status" value="1"/>
</dbReference>
<evidence type="ECO:0000313" key="5">
    <source>
        <dbReference type="EMBL" id="KYG65666.1"/>
    </source>
</evidence>
<protein>
    <submittedName>
        <fullName evidence="5">Amine oxidase</fullName>
    </submittedName>
</protein>
<name>A0A150WMR8_BDEBC</name>
<organism evidence="5 6">
    <name type="scientific">Bdellovibrio bacteriovorus</name>
    <dbReference type="NCBI Taxonomy" id="959"/>
    <lineage>
        <taxon>Bacteria</taxon>
        <taxon>Pseudomonadati</taxon>
        <taxon>Bdellovibrionota</taxon>
        <taxon>Bdellovibrionia</taxon>
        <taxon>Bdellovibrionales</taxon>
        <taxon>Pseudobdellovibrionaceae</taxon>
        <taxon>Bdellovibrio</taxon>
    </lineage>
</organism>
<dbReference type="InterPro" id="IPR002937">
    <property type="entry name" value="Amino_oxidase"/>
</dbReference>
<proteinExistence type="predicted"/>
<feature type="domain" description="Amine oxidase" evidence="4">
    <location>
        <begin position="93"/>
        <end position="530"/>
    </location>
</feature>
<evidence type="ECO:0000256" key="2">
    <source>
        <dbReference type="ARBA" id="ARBA00023002"/>
    </source>
</evidence>
<dbReference type="Gene3D" id="3.90.660.10">
    <property type="match status" value="1"/>
</dbReference>
<dbReference type="InterPro" id="IPR006311">
    <property type="entry name" value="TAT_signal"/>
</dbReference>
<comment type="caution">
    <text evidence="5">The sequence shown here is derived from an EMBL/GenBank/DDBJ whole genome shotgun (WGS) entry which is preliminary data.</text>
</comment>
<reference evidence="5 6" key="1">
    <citation type="submission" date="2016-03" db="EMBL/GenBank/DDBJ databases">
        <authorList>
            <person name="Ploux O."/>
        </authorList>
    </citation>
    <scope>NUCLEOTIDE SEQUENCE [LARGE SCALE GENOMIC DNA]</scope>
    <source>
        <strain evidence="5 6">R0</strain>
    </source>
</reference>
<dbReference type="PRINTS" id="PR00757">
    <property type="entry name" value="AMINEOXDASEF"/>
</dbReference>
<dbReference type="EMBL" id="LUKE01000001">
    <property type="protein sequence ID" value="KYG65666.1"/>
    <property type="molecule type" value="Genomic_DNA"/>
</dbReference>
<feature type="binding site" evidence="3">
    <location>
        <position position="307"/>
    </location>
    <ligand>
        <name>FAD</name>
        <dbReference type="ChEBI" id="CHEBI:57692"/>
    </ligand>
</feature>
<dbReference type="PANTHER" id="PTHR42923">
    <property type="entry name" value="PROTOPORPHYRINOGEN OXIDASE"/>
    <property type="match status" value="1"/>
</dbReference>
<dbReference type="InterPro" id="IPR036188">
    <property type="entry name" value="FAD/NAD-bd_sf"/>
</dbReference>
<evidence type="ECO:0000256" key="1">
    <source>
        <dbReference type="ARBA" id="ARBA00001974"/>
    </source>
</evidence>
<comment type="cofactor">
    <cofactor evidence="1">
        <name>FAD</name>
        <dbReference type="ChEBI" id="CHEBI:57692"/>
    </cofactor>
</comment>